<dbReference type="SUPFAM" id="SSF46689">
    <property type="entry name" value="Homeodomain-like"/>
    <property type="match status" value="1"/>
</dbReference>
<gene>
    <name evidence="6" type="ORF">H010_11171</name>
</gene>
<dbReference type="SUPFAM" id="SSF48498">
    <property type="entry name" value="Tetracyclin repressor-like, C-terminal domain"/>
    <property type="match status" value="1"/>
</dbReference>
<organism evidence="6 7">
    <name type="scientific">Hydrogenophaga taeniospiralis CCUG 15921</name>
    <dbReference type="NCBI Taxonomy" id="1281780"/>
    <lineage>
        <taxon>Bacteria</taxon>
        <taxon>Pseudomonadati</taxon>
        <taxon>Pseudomonadota</taxon>
        <taxon>Betaproteobacteria</taxon>
        <taxon>Burkholderiales</taxon>
        <taxon>Comamonadaceae</taxon>
        <taxon>Hydrogenophaga</taxon>
    </lineage>
</organism>
<dbReference type="GO" id="GO:0003677">
    <property type="term" value="F:DNA binding"/>
    <property type="evidence" value="ECO:0007669"/>
    <property type="project" value="UniProtKB-UniRule"/>
</dbReference>
<evidence type="ECO:0000256" key="3">
    <source>
        <dbReference type="ARBA" id="ARBA00023163"/>
    </source>
</evidence>
<evidence type="ECO:0000256" key="4">
    <source>
        <dbReference type="PROSITE-ProRule" id="PRU00335"/>
    </source>
</evidence>
<dbReference type="InterPro" id="IPR001647">
    <property type="entry name" value="HTH_TetR"/>
</dbReference>
<dbReference type="PRINTS" id="PR00455">
    <property type="entry name" value="HTHTETR"/>
</dbReference>
<keyword evidence="7" id="KW-1185">Reference proteome</keyword>
<evidence type="ECO:0000313" key="7">
    <source>
        <dbReference type="Proteomes" id="UP001152876"/>
    </source>
</evidence>
<dbReference type="PANTHER" id="PTHR47506">
    <property type="entry name" value="TRANSCRIPTIONAL REGULATORY PROTEIN"/>
    <property type="match status" value="1"/>
</dbReference>
<feature type="domain" description="HTH tetR-type" evidence="5">
    <location>
        <begin position="16"/>
        <end position="76"/>
    </location>
</feature>
<evidence type="ECO:0000256" key="2">
    <source>
        <dbReference type="ARBA" id="ARBA00023125"/>
    </source>
</evidence>
<dbReference type="InterPro" id="IPR009057">
    <property type="entry name" value="Homeodomain-like_sf"/>
</dbReference>
<accession>A0A9X4NQF8</accession>
<name>A0A9X4NQF8_9BURK</name>
<evidence type="ECO:0000313" key="6">
    <source>
        <dbReference type="EMBL" id="MDG5975818.1"/>
    </source>
</evidence>
<keyword evidence="3" id="KW-0804">Transcription</keyword>
<dbReference type="InterPro" id="IPR036271">
    <property type="entry name" value="Tet_transcr_reg_TetR-rel_C_sf"/>
</dbReference>
<sequence length="204" mass="21111">MLGYNAAMATAPGRKALTHERIVDTAARAIRRAGFAGVGVADIMKEAGLTHGGFYAHFPSRDALLVEALAHAGRQSAERLSQGHALRQGRGASPFRALVDSYLSDRHLSGTENGCAVAALVSEMPRQSADVRAAAVQRVRSLVALVAQTLPADTAPDSAAAIASQMVGALQLARALGDNAEGRALLAANRNALLARYDAPPPAA</sequence>
<dbReference type="PROSITE" id="PS50977">
    <property type="entry name" value="HTH_TETR_2"/>
    <property type="match status" value="1"/>
</dbReference>
<evidence type="ECO:0000259" key="5">
    <source>
        <dbReference type="PROSITE" id="PS50977"/>
    </source>
</evidence>
<feature type="DNA-binding region" description="H-T-H motif" evidence="4">
    <location>
        <begin position="39"/>
        <end position="58"/>
    </location>
</feature>
<dbReference type="Gene3D" id="1.10.357.10">
    <property type="entry name" value="Tetracycline Repressor, domain 2"/>
    <property type="match status" value="1"/>
</dbReference>
<proteinExistence type="predicted"/>
<evidence type="ECO:0000256" key="1">
    <source>
        <dbReference type="ARBA" id="ARBA00023015"/>
    </source>
</evidence>
<keyword evidence="1" id="KW-0805">Transcription regulation</keyword>
<dbReference type="Pfam" id="PF00440">
    <property type="entry name" value="TetR_N"/>
    <property type="match status" value="1"/>
</dbReference>
<dbReference type="EMBL" id="AOGK01000008">
    <property type="protein sequence ID" value="MDG5975818.1"/>
    <property type="molecule type" value="Genomic_DNA"/>
</dbReference>
<dbReference type="Gene3D" id="1.10.10.60">
    <property type="entry name" value="Homeodomain-like"/>
    <property type="match status" value="1"/>
</dbReference>
<dbReference type="AlphaFoldDB" id="A0A9X4NQF8"/>
<dbReference type="PANTHER" id="PTHR47506:SF7">
    <property type="entry name" value="TRANSCRIPTIONAL REGULATORY PROTEIN"/>
    <property type="match status" value="1"/>
</dbReference>
<reference evidence="6" key="1">
    <citation type="submission" date="2013-01" db="EMBL/GenBank/DDBJ databases">
        <title>Genome draft of Hydrogenophaga taeniospiralis 2K1.</title>
        <authorList>
            <person name="Gomila M."/>
            <person name="Lalucat J."/>
        </authorList>
    </citation>
    <scope>NUCLEOTIDE SEQUENCE</scope>
    <source>
        <strain evidence="6">CCUG 15921</strain>
    </source>
</reference>
<comment type="caution">
    <text evidence="6">The sequence shown here is derived from an EMBL/GenBank/DDBJ whole genome shotgun (WGS) entry which is preliminary data.</text>
</comment>
<keyword evidence="2 4" id="KW-0238">DNA-binding</keyword>
<dbReference type="Proteomes" id="UP001152876">
    <property type="component" value="Unassembled WGS sequence"/>
</dbReference>
<protein>
    <submittedName>
        <fullName evidence="6">Transcription regulator protein</fullName>
    </submittedName>
</protein>